<evidence type="ECO:0000313" key="3">
    <source>
        <dbReference type="Proteomes" id="UP000252415"/>
    </source>
</evidence>
<feature type="compositionally biased region" description="Acidic residues" evidence="1">
    <location>
        <begin position="46"/>
        <end position="67"/>
    </location>
</feature>
<sequence length="178" mass="20211">MGEHVICPWCLTEIVWDEELGPEELCPHCGSELSNYRSVQLGLESDEQQEDLEEEYEEEAHEEEDYESTDHKRWLEQGEGYRSGSIARIAVESTVQRIVDDQEEAPECPACREYMIKAGIQTIGDQHFTPAIAPAIGGPVLTAPFQIEMYVCPACFNTSSLLSQRDREQMLERLTPSE</sequence>
<organism evidence="2 3">
    <name type="scientific">Paenibacillus prosopidis</name>
    <dbReference type="NCBI Taxonomy" id="630520"/>
    <lineage>
        <taxon>Bacteria</taxon>
        <taxon>Bacillati</taxon>
        <taxon>Bacillota</taxon>
        <taxon>Bacilli</taxon>
        <taxon>Bacillales</taxon>
        <taxon>Paenibacillaceae</taxon>
        <taxon>Paenibacillus</taxon>
    </lineage>
</organism>
<dbReference type="AlphaFoldDB" id="A0A368VKA1"/>
<comment type="caution">
    <text evidence="2">The sequence shown here is derived from an EMBL/GenBank/DDBJ whole genome shotgun (WGS) entry which is preliminary data.</text>
</comment>
<proteinExistence type="predicted"/>
<gene>
    <name evidence="2" type="ORF">DFP97_12191</name>
</gene>
<evidence type="ECO:0000313" key="2">
    <source>
        <dbReference type="EMBL" id="RCW41807.1"/>
    </source>
</evidence>
<evidence type="ECO:0000256" key="1">
    <source>
        <dbReference type="SAM" id="MobiDB-lite"/>
    </source>
</evidence>
<dbReference type="EMBL" id="QPJD01000021">
    <property type="protein sequence ID" value="RCW41807.1"/>
    <property type="molecule type" value="Genomic_DNA"/>
</dbReference>
<reference evidence="2 3" key="1">
    <citation type="submission" date="2018-07" db="EMBL/GenBank/DDBJ databases">
        <title>Genomic Encyclopedia of Type Strains, Phase III (KMG-III): the genomes of soil and plant-associated and newly described type strains.</title>
        <authorList>
            <person name="Whitman W."/>
        </authorList>
    </citation>
    <scope>NUCLEOTIDE SEQUENCE [LARGE SCALE GENOMIC DNA]</scope>
    <source>
        <strain evidence="2 3">CECT 7506</strain>
    </source>
</reference>
<dbReference type="RefSeq" id="WP_114383642.1">
    <property type="nucleotide sequence ID" value="NZ_QPJD01000021.1"/>
</dbReference>
<dbReference type="Proteomes" id="UP000252415">
    <property type="component" value="Unassembled WGS sequence"/>
</dbReference>
<name>A0A368VKA1_9BACL</name>
<protein>
    <submittedName>
        <fullName evidence="2">Uncharacterized protein</fullName>
    </submittedName>
</protein>
<dbReference type="OrthoDB" id="2665608at2"/>
<accession>A0A368VKA1</accession>
<feature type="region of interest" description="Disordered" evidence="1">
    <location>
        <begin position="46"/>
        <end position="71"/>
    </location>
</feature>
<keyword evidence="3" id="KW-1185">Reference proteome</keyword>